<name>A0A6J5LUD6_9CAUD</name>
<dbReference type="EMBL" id="LR796341">
    <property type="protein sequence ID" value="CAB4138065.1"/>
    <property type="molecule type" value="Genomic_DNA"/>
</dbReference>
<organism evidence="1">
    <name type="scientific">uncultured Caudovirales phage</name>
    <dbReference type="NCBI Taxonomy" id="2100421"/>
    <lineage>
        <taxon>Viruses</taxon>
        <taxon>Duplodnaviria</taxon>
        <taxon>Heunggongvirae</taxon>
        <taxon>Uroviricota</taxon>
        <taxon>Caudoviricetes</taxon>
        <taxon>Peduoviridae</taxon>
        <taxon>Maltschvirus</taxon>
        <taxon>Maltschvirus maltsch</taxon>
    </lineage>
</organism>
<accession>A0A6J5LUD6</accession>
<evidence type="ECO:0008006" key="2">
    <source>
        <dbReference type="Google" id="ProtNLM"/>
    </source>
</evidence>
<reference evidence="1" key="1">
    <citation type="submission" date="2020-04" db="EMBL/GenBank/DDBJ databases">
        <authorList>
            <person name="Chiriac C."/>
            <person name="Salcher M."/>
            <person name="Ghai R."/>
            <person name="Kavagutti S V."/>
        </authorList>
    </citation>
    <scope>NUCLEOTIDE SEQUENCE</scope>
</reference>
<sequence>MGYFVKNRQLQSGSSGVVIPTGPTSARPDAPTFGLIRYNTDTGFCEFFNGSIFQNFGTGGTVQYTVDNFTGDGVETVFTMSEQESDATQVIVFVGSIYQIPVTNYTVDGGFDITFDSPPPAGIPINVIHSNN</sequence>
<proteinExistence type="predicted"/>
<protein>
    <recommendedName>
        <fullName evidence="2">DUF4183 domain-containing protein</fullName>
    </recommendedName>
</protein>
<evidence type="ECO:0000313" key="1">
    <source>
        <dbReference type="EMBL" id="CAB4138065.1"/>
    </source>
</evidence>
<gene>
    <name evidence="1" type="ORF">UFOVP328_258</name>
</gene>